<feature type="domain" description="Sorting nexin protein WASP-binding" evidence="1">
    <location>
        <begin position="1"/>
        <end position="91"/>
    </location>
</feature>
<proteinExistence type="predicted"/>
<evidence type="ECO:0000313" key="3">
    <source>
        <dbReference type="Proteomes" id="UP000010552"/>
    </source>
</evidence>
<dbReference type="Pfam" id="PF10456">
    <property type="entry name" value="BAR_3_WASP_bdg"/>
    <property type="match status" value="1"/>
</dbReference>
<name>L5KN71_PTEAL</name>
<sequence length="137" mass="15378">MHDGMKLLLTMEQEHWKRFTGPLPKKYQALQSLATVFSASGYQVKTKINKQDCIKLKSFCTARETIDKKNKQSCECERIFAYNASNNGLISKIYKELINSSIKKKRNKDRKKAPCPRLLGVASAVSGTPGLRPPSSA</sequence>
<reference evidence="3" key="1">
    <citation type="journal article" date="2013" name="Science">
        <title>Comparative analysis of bat genomes provides insight into the evolution of flight and immunity.</title>
        <authorList>
            <person name="Zhang G."/>
            <person name="Cowled C."/>
            <person name="Shi Z."/>
            <person name="Huang Z."/>
            <person name="Bishop-Lilly K.A."/>
            <person name="Fang X."/>
            <person name="Wynne J.W."/>
            <person name="Xiong Z."/>
            <person name="Baker M.L."/>
            <person name="Zhao W."/>
            <person name="Tachedjian M."/>
            <person name="Zhu Y."/>
            <person name="Zhou P."/>
            <person name="Jiang X."/>
            <person name="Ng J."/>
            <person name="Yang L."/>
            <person name="Wu L."/>
            <person name="Xiao J."/>
            <person name="Feng Y."/>
            <person name="Chen Y."/>
            <person name="Sun X."/>
            <person name="Zhang Y."/>
            <person name="Marsh G.A."/>
            <person name="Crameri G."/>
            <person name="Broder C.C."/>
            <person name="Frey K.G."/>
            <person name="Wang L.F."/>
            <person name="Wang J."/>
        </authorList>
    </citation>
    <scope>NUCLEOTIDE SEQUENCE [LARGE SCALE GENOMIC DNA]</scope>
</reference>
<dbReference type="STRING" id="9402.L5KN71"/>
<dbReference type="AlphaFoldDB" id="L5KN71"/>
<dbReference type="Proteomes" id="UP000010552">
    <property type="component" value="Unassembled WGS sequence"/>
</dbReference>
<dbReference type="EMBL" id="KB030626">
    <property type="protein sequence ID" value="ELK13154.1"/>
    <property type="molecule type" value="Genomic_DNA"/>
</dbReference>
<gene>
    <name evidence="2" type="ORF">PAL_GLEAN10003737</name>
</gene>
<organism evidence="2 3">
    <name type="scientific">Pteropus alecto</name>
    <name type="common">Black flying fox</name>
    <dbReference type="NCBI Taxonomy" id="9402"/>
    <lineage>
        <taxon>Eukaryota</taxon>
        <taxon>Metazoa</taxon>
        <taxon>Chordata</taxon>
        <taxon>Craniata</taxon>
        <taxon>Vertebrata</taxon>
        <taxon>Euteleostomi</taxon>
        <taxon>Mammalia</taxon>
        <taxon>Eutheria</taxon>
        <taxon>Laurasiatheria</taxon>
        <taxon>Chiroptera</taxon>
        <taxon>Yinpterochiroptera</taxon>
        <taxon>Pteropodoidea</taxon>
        <taxon>Pteropodidae</taxon>
        <taxon>Pteropodinae</taxon>
        <taxon>Pteropus</taxon>
    </lineage>
</organism>
<keyword evidence="3" id="KW-1185">Reference proteome</keyword>
<evidence type="ECO:0000259" key="1">
    <source>
        <dbReference type="Pfam" id="PF10456"/>
    </source>
</evidence>
<accession>L5KN71</accession>
<dbReference type="InParanoid" id="L5KN71"/>
<evidence type="ECO:0000313" key="2">
    <source>
        <dbReference type="EMBL" id="ELK13154.1"/>
    </source>
</evidence>
<dbReference type="InterPro" id="IPR019497">
    <property type="entry name" value="Sorting_nexin_WASP-bd-dom"/>
</dbReference>
<protein>
    <submittedName>
        <fullName evidence="2">Sorting nexin-9</fullName>
    </submittedName>
</protein>